<dbReference type="Gene3D" id="3.30.450.20">
    <property type="entry name" value="PAS domain"/>
    <property type="match status" value="1"/>
</dbReference>
<dbReference type="SUPFAM" id="SSF55785">
    <property type="entry name" value="PYP-like sensor domain (PAS domain)"/>
    <property type="match status" value="1"/>
</dbReference>
<evidence type="ECO:0000313" key="3">
    <source>
        <dbReference type="Proteomes" id="UP001060012"/>
    </source>
</evidence>
<feature type="domain" description="PAS fold-3" evidence="1">
    <location>
        <begin position="25"/>
        <end position="107"/>
    </location>
</feature>
<dbReference type="InterPro" id="IPR000014">
    <property type="entry name" value="PAS"/>
</dbReference>
<name>A0ABY5E2T6_9BACT</name>
<organism evidence="2 3">
    <name type="scientific">Arcobacter roscoffensis</name>
    <dbReference type="NCBI Taxonomy" id="2961520"/>
    <lineage>
        <taxon>Bacteria</taxon>
        <taxon>Pseudomonadati</taxon>
        <taxon>Campylobacterota</taxon>
        <taxon>Epsilonproteobacteria</taxon>
        <taxon>Campylobacterales</taxon>
        <taxon>Arcobacteraceae</taxon>
        <taxon>Arcobacter</taxon>
    </lineage>
</organism>
<evidence type="ECO:0000313" key="2">
    <source>
        <dbReference type="EMBL" id="UTJ06499.1"/>
    </source>
</evidence>
<protein>
    <submittedName>
        <fullName evidence="2">PAS domain-containing protein</fullName>
    </submittedName>
</protein>
<dbReference type="InterPro" id="IPR013655">
    <property type="entry name" value="PAS_fold_3"/>
</dbReference>
<keyword evidence="3" id="KW-1185">Reference proteome</keyword>
<reference evidence="2" key="1">
    <citation type="submission" date="2022-07" db="EMBL/GenBank/DDBJ databases">
        <title>Arcobacter roscoffensis sp. nov., a marine bacterium isolated from coastal seawater collected from Roscoff, France.</title>
        <authorList>
            <person name="Pascual J."/>
            <person name="Lepeaux C."/>
            <person name="Methner A."/>
            <person name="Overmann J."/>
        </authorList>
    </citation>
    <scope>NUCLEOTIDE SEQUENCE</scope>
    <source>
        <strain evidence="2">ARW1-2F2</strain>
    </source>
</reference>
<accession>A0ABY5E2T6</accession>
<dbReference type="Proteomes" id="UP001060012">
    <property type="component" value="Chromosome"/>
</dbReference>
<evidence type="ECO:0000259" key="1">
    <source>
        <dbReference type="Pfam" id="PF08447"/>
    </source>
</evidence>
<dbReference type="CDD" id="cd00130">
    <property type="entry name" value="PAS"/>
    <property type="match status" value="1"/>
</dbReference>
<sequence length="128" mass="14706">MSGKEILLDSNSFIVSETDEKGFIKYANDEFCEISEFTLDELIGKPHNILRHPDMPKAAFADLWETVQSGKIWKGFVKNKTKLGNYYWVYATVYPLESSDGSKGYMSCRKVASRDEIEKAIELYKTMK</sequence>
<dbReference type="RefSeq" id="WP_254576678.1">
    <property type="nucleotide sequence ID" value="NZ_CP100595.1"/>
</dbReference>
<dbReference type="InterPro" id="IPR035965">
    <property type="entry name" value="PAS-like_dom_sf"/>
</dbReference>
<dbReference type="NCBIfam" id="TIGR00229">
    <property type="entry name" value="sensory_box"/>
    <property type="match status" value="1"/>
</dbReference>
<dbReference type="EMBL" id="CP100595">
    <property type="protein sequence ID" value="UTJ06499.1"/>
    <property type="molecule type" value="Genomic_DNA"/>
</dbReference>
<dbReference type="Pfam" id="PF08447">
    <property type="entry name" value="PAS_3"/>
    <property type="match status" value="1"/>
</dbReference>
<proteinExistence type="predicted"/>
<gene>
    <name evidence="2" type="ORF">NJU99_14835</name>
</gene>